<gene>
    <name evidence="5" type="ORF">N825_32845</name>
</gene>
<evidence type="ECO:0000313" key="6">
    <source>
        <dbReference type="Proteomes" id="UP000019486"/>
    </source>
</evidence>
<dbReference type="PANTHER" id="PTHR43537:SF53">
    <property type="entry name" value="HTH-TYPE TRANSCRIPTIONAL REPRESSOR NANR"/>
    <property type="match status" value="1"/>
</dbReference>
<dbReference type="PANTHER" id="PTHR43537">
    <property type="entry name" value="TRANSCRIPTIONAL REGULATOR, GNTR FAMILY"/>
    <property type="match status" value="1"/>
</dbReference>
<protein>
    <recommendedName>
        <fullName evidence="4">HTH gntR-type domain-containing protein</fullName>
    </recommendedName>
</protein>
<dbReference type="InterPro" id="IPR036390">
    <property type="entry name" value="WH_DNA-bd_sf"/>
</dbReference>
<feature type="domain" description="HTH gntR-type" evidence="4">
    <location>
        <begin position="18"/>
        <end position="85"/>
    </location>
</feature>
<dbReference type="InterPro" id="IPR036388">
    <property type="entry name" value="WH-like_DNA-bd_sf"/>
</dbReference>
<dbReference type="Gene3D" id="1.10.10.10">
    <property type="entry name" value="Winged helix-like DNA-binding domain superfamily/Winged helix DNA-binding domain"/>
    <property type="match status" value="1"/>
</dbReference>
<dbReference type="SMART" id="SM00345">
    <property type="entry name" value="HTH_GNTR"/>
    <property type="match status" value="1"/>
</dbReference>
<keyword evidence="1" id="KW-0805">Transcription regulation</keyword>
<dbReference type="InterPro" id="IPR011711">
    <property type="entry name" value="GntR_C"/>
</dbReference>
<dbReference type="SMART" id="SM00895">
    <property type="entry name" value="FCD"/>
    <property type="match status" value="1"/>
</dbReference>
<proteinExistence type="predicted"/>
<dbReference type="RefSeq" id="WP_037450514.1">
    <property type="nucleotide sequence ID" value="NZ_AVFL01000006.1"/>
</dbReference>
<dbReference type="SUPFAM" id="SSF46785">
    <property type="entry name" value="Winged helix' DNA-binding domain"/>
    <property type="match status" value="1"/>
</dbReference>
<keyword evidence="6" id="KW-1185">Reference proteome</keyword>
<evidence type="ECO:0000259" key="4">
    <source>
        <dbReference type="PROSITE" id="PS50949"/>
    </source>
</evidence>
<name>W9H7R0_9PROT</name>
<keyword evidence="2" id="KW-0238">DNA-binding</keyword>
<dbReference type="InterPro" id="IPR008920">
    <property type="entry name" value="TF_FadR/GntR_C"/>
</dbReference>
<dbReference type="GO" id="GO:0003700">
    <property type="term" value="F:DNA-binding transcription factor activity"/>
    <property type="evidence" value="ECO:0007669"/>
    <property type="project" value="InterPro"/>
</dbReference>
<dbReference type="Pfam" id="PF00392">
    <property type="entry name" value="GntR"/>
    <property type="match status" value="1"/>
</dbReference>
<dbReference type="AlphaFoldDB" id="W9H7R0"/>
<reference evidence="5 6" key="1">
    <citation type="submission" date="2013-08" db="EMBL/GenBank/DDBJ databases">
        <title>The genome sequence of Skermanella stibiiresistens.</title>
        <authorList>
            <person name="Zhu W."/>
            <person name="Wang G."/>
        </authorList>
    </citation>
    <scope>NUCLEOTIDE SEQUENCE [LARGE SCALE GENOMIC DNA]</scope>
    <source>
        <strain evidence="5 6">SB22</strain>
    </source>
</reference>
<evidence type="ECO:0000256" key="1">
    <source>
        <dbReference type="ARBA" id="ARBA00023015"/>
    </source>
</evidence>
<dbReference type="Gene3D" id="1.20.120.530">
    <property type="entry name" value="GntR ligand-binding domain-like"/>
    <property type="match status" value="1"/>
</dbReference>
<evidence type="ECO:0000313" key="5">
    <source>
        <dbReference type="EMBL" id="EWY40717.1"/>
    </source>
</evidence>
<keyword evidence="3" id="KW-0804">Transcription</keyword>
<dbReference type="EMBL" id="AVFL01000006">
    <property type="protein sequence ID" value="EWY40717.1"/>
    <property type="molecule type" value="Genomic_DNA"/>
</dbReference>
<dbReference type="STRING" id="1385369.N825_32845"/>
<dbReference type="GO" id="GO:0003677">
    <property type="term" value="F:DNA binding"/>
    <property type="evidence" value="ECO:0007669"/>
    <property type="project" value="UniProtKB-KW"/>
</dbReference>
<evidence type="ECO:0000256" key="2">
    <source>
        <dbReference type="ARBA" id="ARBA00023125"/>
    </source>
</evidence>
<organism evidence="5 6">
    <name type="scientific">Skermanella stibiiresistens SB22</name>
    <dbReference type="NCBI Taxonomy" id="1385369"/>
    <lineage>
        <taxon>Bacteria</taxon>
        <taxon>Pseudomonadati</taxon>
        <taxon>Pseudomonadota</taxon>
        <taxon>Alphaproteobacteria</taxon>
        <taxon>Rhodospirillales</taxon>
        <taxon>Azospirillaceae</taxon>
        <taxon>Skermanella</taxon>
    </lineage>
</organism>
<dbReference type="Proteomes" id="UP000019486">
    <property type="component" value="Unassembled WGS sequence"/>
</dbReference>
<evidence type="ECO:0000256" key="3">
    <source>
        <dbReference type="ARBA" id="ARBA00023163"/>
    </source>
</evidence>
<dbReference type="Pfam" id="PF07729">
    <property type="entry name" value="FCD"/>
    <property type="match status" value="1"/>
</dbReference>
<dbReference type="SUPFAM" id="SSF48008">
    <property type="entry name" value="GntR ligand-binding domain-like"/>
    <property type="match status" value="1"/>
</dbReference>
<dbReference type="InterPro" id="IPR000524">
    <property type="entry name" value="Tscrpt_reg_HTH_GntR"/>
</dbReference>
<accession>W9H7R0</accession>
<comment type="caution">
    <text evidence="5">The sequence shown here is derived from an EMBL/GenBank/DDBJ whole genome shotgun (WGS) entry which is preliminary data.</text>
</comment>
<dbReference type="PROSITE" id="PS50949">
    <property type="entry name" value="HTH_GNTR"/>
    <property type="match status" value="1"/>
</dbReference>
<sequence>MSKSAKNSKSHPSAEPGDDIEEVIVEHIRTRVLIGALPPGTKLGEELLAETFGVTRSRIRQCLQRLSYEQLVELKANRGAFIASPGIKDAKDIFEARRVIERVTTEIVARTVLTHRLRDLRRKVDAQETAALHGNRKMAITEAGDFHRRLSSLAHNAALAGALEPLILRTALIFGLYGNSGAMFSVAEHHHRILDLIEIGDSNEAASAMERCLYALEGNLDLRRVGDAAVDVRRVLQRIL</sequence>